<dbReference type="InterPro" id="IPR023214">
    <property type="entry name" value="HAD_sf"/>
</dbReference>
<evidence type="ECO:0000313" key="1">
    <source>
        <dbReference type="EMBL" id="KAB6444707.1"/>
    </source>
</evidence>
<dbReference type="EMBL" id="WDBZ01000092">
    <property type="protein sequence ID" value="KAB6444707.1"/>
    <property type="molecule type" value="Genomic_DNA"/>
</dbReference>
<evidence type="ECO:0008006" key="5">
    <source>
        <dbReference type="Google" id="ProtNLM"/>
    </source>
</evidence>
<dbReference type="InterPro" id="IPR036412">
    <property type="entry name" value="HAD-like_sf"/>
</dbReference>
<dbReference type="AlphaFoldDB" id="A0A3E4KF06"/>
<reference evidence="3 4" key="1">
    <citation type="journal article" date="2019" name="Nat. Med.">
        <title>A library of human gut bacterial isolates paired with longitudinal multiomics data enables mechanistic microbiome research.</title>
        <authorList>
            <person name="Poyet M."/>
            <person name="Groussin M."/>
            <person name="Gibbons S.M."/>
            <person name="Avila-Pacheco J."/>
            <person name="Jiang X."/>
            <person name="Kearney S.M."/>
            <person name="Perrotta A.R."/>
            <person name="Berdy B."/>
            <person name="Zhao S."/>
            <person name="Lieberman T.D."/>
            <person name="Swanson P.K."/>
            <person name="Smith M."/>
            <person name="Roesemann S."/>
            <person name="Alexander J.E."/>
            <person name="Rich S.A."/>
            <person name="Livny J."/>
            <person name="Vlamakis H."/>
            <person name="Clish C."/>
            <person name="Bullock K."/>
            <person name="Deik A."/>
            <person name="Scott J."/>
            <person name="Pierce K.A."/>
            <person name="Xavier R.J."/>
            <person name="Alm E.J."/>
        </authorList>
    </citation>
    <scope>NUCLEOTIDE SEQUENCE [LARGE SCALE GENOMIC DNA]</scope>
    <source>
        <strain evidence="2 3">BIOML-A140</strain>
        <strain evidence="1 4">BIOML-A141</strain>
    </source>
</reference>
<proteinExistence type="predicted"/>
<dbReference type="Gene3D" id="3.40.50.1000">
    <property type="entry name" value="HAD superfamily/HAD-like"/>
    <property type="match status" value="1"/>
</dbReference>
<protein>
    <recommendedName>
        <fullName evidence="5">Haloacid dehalogenase-like hydrolase</fullName>
    </recommendedName>
</protein>
<dbReference type="Pfam" id="PF12710">
    <property type="entry name" value="HAD"/>
    <property type="match status" value="1"/>
</dbReference>
<sequence length="211" mass="24693">MRKGLVVDLDGSLMNTNTFQKYIVFIIKEAALVCRFDIVITLFYWATLRKCRCITHEKMKYHILVKTCFFMNSQRLELFVDWLMNDINVSVRNILEAKKEQGYYICLSTAAPENYVRIISERLGFDGFCASSVPVDKEGDWYENVRDMKKNKTLNFLKDRDIKISVLMTDHYDDLPLLCENKDYNYLVNPSLKTLKSCRMAGVSFELLISK</sequence>
<dbReference type="Gene3D" id="1.20.1440.100">
    <property type="entry name" value="SG protein - dephosphorylation function"/>
    <property type="match status" value="1"/>
</dbReference>
<evidence type="ECO:0000313" key="4">
    <source>
        <dbReference type="Proteomes" id="UP000483142"/>
    </source>
</evidence>
<evidence type="ECO:0000313" key="2">
    <source>
        <dbReference type="EMBL" id="KAB6469762.1"/>
    </source>
</evidence>
<dbReference type="Proteomes" id="UP000468344">
    <property type="component" value="Unassembled WGS sequence"/>
</dbReference>
<accession>A0A3E4KF06</accession>
<name>A0A3E4KF06_PHOVU</name>
<dbReference type="SUPFAM" id="SSF56784">
    <property type="entry name" value="HAD-like"/>
    <property type="match status" value="1"/>
</dbReference>
<dbReference type="Proteomes" id="UP000483142">
    <property type="component" value="Unassembled WGS sequence"/>
</dbReference>
<organism evidence="2 3">
    <name type="scientific">Phocaeicola vulgatus</name>
    <name type="common">Bacteroides vulgatus</name>
    <dbReference type="NCBI Taxonomy" id="821"/>
    <lineage>
        <taxon>Bacteria</taxon>
        <taxon>Pseudomonadati</taxon>
        <taxon>Bacteroidota</taxon>
        <taxon>Bacteroidia</taxon>
        <taxon>Bacteroidales</taxon>
        <taxon>Bacteroidaceae</taxon>
        <taxon>Phocaeicola</taxon>
    </lineage>
</organism>
<comment type="caution">
    <text evidence="2">The sequence shown here is derived from an EMBL/GenBank/DDBJ whole genome shotgun (WGS) entry which is preliminary data.</text>
</comment>
<dbReference type="RefSeq" id="WP_117697335.1">
    <property type="nucleotide sequence ID" value="NZ_CAXTGH010000014.1"/>
</dbReference>
<dbReference type="EMBL" id="WDBY01000091">
    <property type="protein sequence ID" value="KAB6469762.1"/>
    <property type="molecule type" value="Genomic_DNA"/>
</dbReference>
<evidence type="ECO:0000313" key="3">
    <source>
        <dbReference type="Proteomes" id="UP000468344"/>
    </source>
</evidence>
<gene>
    <name evidence="2" type="ORF">GAZ06_23515</name>
    <name evidence="1" type="ORF">GAZ09_23460</name>
</gene>